<feature type="transmembrane region" description="Helical" evidence="1">
    <location>
        <begin position="137"/>
        <end position="158"/>
    </location>
</feature>
<dbReference type="Proteomes" id="UP000198379">
    <property type="component" value="Unassembled WGS sequence"/>
</dbReference>
<evidence type="ECO:0000313" key="2">
    <source>
        <dbReference type="EMBL" id="SNR43658.1"/>
    </source>
</evidence>
<dbReference type="AlphaFoldDB" id="A0A238WAY5"/>
<proteinExistence type="predicted"/>
<keyword evidence="1" id="KW-0472">Membrane</keyword>
<dbReference type="OrthoDB" id="1425706at2"/>
<keyword evidence="1" id="KW-0812">Transmembrane</keyword>
<feature type="transmembrane region" description="Helical" evidence="1">
    <location>
        <begin position="58"/>
        <end position="77"/>
    </location>
</feature>
<gene>
    <name evidence="2" type="ORF">SAMN06265376_101883</name>
</gene>
<accession>A0A238WAY5</accession>
<name>A0A238WAY5_9FLAO</name>
<dbReference type="EMBL" id="FZNY01000001">
    <property type="protein sequence ID" value="SNR43658.1"/>
    <property type="molecule type" value="Genomic_DNA"/>
</dbReference>
<evidence type="ECO:0000256" key="1">
    <source>
        <dbReference type="SAM" id="Phobius"/>
    </source>
</evidence>
<keyword evidence="3" id="KW-1185">Reference proteome</keyword>
<organism evidence="2 3">
    <name type="scientific">Dokdonia pacifica</name>
    <dbReference type="NCBI Taxonomy" id="1627892"/>
    <lineage>
        <taxon>Bacteria</taxon>
        <taxon>Pseudomonadati</taxon>
        <taxon>Bacteroidota</taxon>
        <taxon>Flavobacteriia</taxon>
        <taxon>Flavobacteriales</taxon>
        <taxon>Flavobacteriaceae</taxon>
        <taxon>Dokdonia</taxon>
    </lineage>
</organism>
<reference evidence="2 3" key="1">
    <citation type="submission" date="2017-06" db="EMBL/GenBank/DDBJ databases">
        <authorList>
            <person name="Kim H.J."/>
            <person name="Triplett B.A."/>
        </authorList>
    </citation>
    <scope>NUCLEOTIDE SEQUENCE [LARGE SCALE GENOMIC DNA]</scope>
    <source>
        <strain evidence="2 3">DSM 25597</strain>
    </source>
</reference>
<protein>
    <submittedName>
        <fullName evidence="2">Uncharacterized protein</fullName>
    </submittedName>
</protein>
<keyword evidence="1" id="KW-1133">Transmembrane helix</keyword>
<sequence length="274" mass="31111">MSKKKKKNKGKKKNKARKYKYYTFQESNNPAADLRKLLLQITIGIGIIIPFFNTTSIFRFVALAGFLIAVHGIISLVRRSDSILFHYFPTKYEHESNPTFGDKIFEHIGGGLFGIGLFSLIFRIIPLDNTIGGLELFFISSGLGFVLGLLIAFVIRIIRPSVFDSNRRRMGVIGTYSLGLALLFASLASFINEKKASDTITKKDVEIVSKSSNTRKKDSYYIFILIEGEEERLELKKSAWDALNEGDMLTLELKNGYFNYPFITNFEKIKSGQW</sequence>
<feature type="transmembrane region" description="Helical" evidence="1">
    <location>
        <begin position="104"/>
        <end position="125"/>
    </location>
</feature>
<evidence type="ECO:0000313" key="3">
    <source>
        <dbReference type="Proteomes" id="UP000198379"/>
    </source>
</evidence>
<dbReference type="RefSeq" id="WP_089370194.1">
    <property type="nucleotide sequence ID" value="NZ_BMEP01000002.1"/>
</dbReference>
<feature type="transmembrane region" description="Helical" evidence="1">
    <location>
        <begin position="170"/>
        <end position="191"/>
    </location>
</feature>